<protein>
    <submittedName>
        <fullName evidence="5">Transcriptional regulator, HxlR family</fullName>
    </submittedName>
</protein>
<dbReference type="CDD" id="cd00090">
    <property type="entry name" value="HTH_ARSR"/>
    <property type="match status" value="1"/>
</dbReference>
<dbReference type="InterPro" id="IPR001845">
    <property type="entry name" value="HTH_ArsR_DNA-bd_dom"/>
</dbReference>
<dbReference type="AlphaFoldDB" id="A0A1C6W2C1"/>
<evidence type="ECO:0000313" key="6">
    <source>
        <dbReference type="Proteomes" id="UP000199001"/>
    </source>
</evidence>
<dbReference type="PANTHER" id="PTHR33204:SF18">
    <property type="entry name" value="TRANSCRIPTIONAL REGULATORY PROTEIN"/>
    <property type="match status" value="1"/>
</dbReference>
<keyword evidence="2" id="KW-0238">DNA-binding</keyword>
<dbReference type="InterPro" id="IPR002577">
    <property type="entry name" value="HTH_HxlR"/>
</dbReference>
<dbReference type="PROSITE" id="PS51118">
    <property type="entry name" value="HTH_HXLR"/>
    <property type="match status" value="1"/>
</dbReference>
<proteinExistence type="predicted"/>
<dbReference type="Gene3D" id="1.10.10.10">
    <property type="entry name" value="Winged helix-like DNA-binding domain superfamily/Winged helix DNA-binding domain"/>
    <property type="match status" value="1"/>
</dbReference>
<evidence type="ECO:0000259" key="4">
    <source>
        <dbReference type="PROSITE" id="PS51118"/>
    </source>
</evidence>
<evidence type="ECO:0000256" key="1">
    <source>
        <dbReference type="ARBA" id="ARBA00023015"/>
    </source>
</evidence>
<evidence type="ECO:0000256" key="2">
    <source>
        <dbReference type="ARBA" id="ARBA00023125"/>
    </source>
</evidence>
<evidence type="ECO:0000313" key="5">
    <source>
        <dbReference type="EMBL" id="SCL72691.1"/>
    </source>
</evidence>
<sequence length="234" mass="25192">MCKRFRYAGRVRSYDDLCGLARALAAVGERWALLVVRELLLGPKRFSDLSRGLPTMSQNVLSARLRELERAGVVTRRVLGPPASARVYELTPRGRELEESLLALGRWGSRQPLPATGQLSVDALMLALRTTYDPGPATGPQPPVGLRLGADRFVAEAGPAGLRVTRGAGERCAATVDTDPRTLLEVVYGYLPRDEAERRGALRVTGERQAAERFLGSFTRPVTTGDAGAAPAAG</sequence>
<dbReference type="InterPro" id="IPR036390">
    <property type="entry name" value="WH_DNA-bd_sf"/>
</dbReference>
<dbReference type="GO" id="GO:0003677">
    <property type="term" value="F:DNA binding"/>
    <property type="evidence" value="ECO:0007669"/>
    <property type="project" value="UniProtKB-KW"/>
</dbReference>
<accession>A0A1C6W2C1</accession>
<dbReference type="SMART" id="SM00418">
    <property type="entry name" value="HTH_ARSR"/>
    <property type="match status" value="1"/>
</dbReference>
<dbReference type="InterPro" id="IPR011991">
    <property type="entry name" value="ArsR-like_HTH"/>
</dbReference>
<dbReference type="Proteomes" id="UP000199001">
    <property type="component" value="Unassembled WGS sequence"/>
</dbReference>
<dbReference type="STRING" id="47855.GA0070606_6240"/>
<dbReference type="InterPro" id="IPR036388">
    <property type="entry name" value="WH-like_DNA-bd_sf"/>
</dbReference>
<dbReference type="SUPFAM" id="SSF46785">
    <property type="entry name" value="Winged helix' DNA-binding domain"/>
    <property type="match status" value="1"/>
</dbReference>
<evidence type="ECO:0000256" key="3">
    <source>
        <dbReference type="ARBA" id="ARBA00023163"/>
    </source>
</evidence>
<name>A0A1C6W2C1_9ACTN</name>
<organism evidence="5 6">
    <name type="scientific">Micromonospora citrea</name>
    <dbReference type="NCBI Taxonomy" id="47855"/>
    <lineage>
        <taxon>Bacteria</taxon>
        <taxon>Bacillati</taxon>
        <taxon>Actinomycetota</taxon>
        <taxon>Actinomycetes</taxon>
        <taxon>Micromonosporales</taxon>
        <taxon>Micromonosporaceae</taxon>
        <taxon>Micromonospora</taxon>
    </lineage>
</organism>
<keyword evidence="1" id="KW-0805">Transcription regulation</keyword>
<gene>
    <name evidence="5" type="ORF">GA0070606_6240</name>
</gene>
<keyword evidence="6" id="KW-1185">Reference proteome</keyword>
<dbReference type="GO" id="GO:0003700">
    <property type="term" value="F:DNA-binding transcription factor activity"/>
    <property type="evidence" value="ECO:0007669"/>
    <property type="project" value="InterPro"/>
</dbReference>
<dbReference type="EMBL" id="FMHZ01000002">
    <property type="protein sequence ID" value="SCL72691.1"/>
    <property type="molecule type" value="Genomic_DNA"/>
</dbReference>
<dbReference type="PANTHER" id="PTHR33204">
    <property type="entry name" value="TRANSCRIPTIONAL REGULATOR, MARR FAMILY"/>
    <property type="match status" value="1"/>
</dbReference>
<dbReference type="Pfam" id="PF01638">
    <property type="entry name" value="HxlR"/>
    <property type="match status" value="1"/>
</dbReference>
<keyword evidence="3" id="KW-0804">Transcription</keyword>
<reference evidence="6" key="1">
    <citation type="submission" date="2016-06" db="EMBL/GenBank/DDBJ databases">
        <authorList>
            <person name="Varghese N."/>
            <person name="Submissions Spin"/>
        </authorList>
    </citation>
    <scope>NUCLEOTIDE SEQUENCE [LARGE SCALE GENOMIC DNA]</scope>
    <source>
        <strain evidence="6">DSM 43903</strain>
    </source>
</reference>
<feature type="domain" description="HTH hxlR-type" evidence="4">
    <location>
        <begin position="18"/>
        <end position="116"/>
    </location>
</feature>